<evidence type="ECO:0000313" key="2">
    <source>
        <dbReference type="Proteomes" id="UP001055439"/>
    </source>
</evidence>
<evidence type="ECO:0000313" key="1">
    <source>
        <dbReference type="EMBL" id="URE44927.1"/>
    </source>
</evidence>
<accession>A0A9E7I980</accession>
<dbReference type="EMBL" id="CP097511">
    <property type="protein sequence ID" value="URE44927.1"/>
    <property type="molecule type" value="Genomic_DNA"/>
</dbReference>
<dbReference type="OrthoDB" id="276498at2759"/>
<dbReference type="AlphaFoldDB" id="A0A9E7I980"/>
<keyword evidence="2" id="KW-1185">Reference proteome</keyword>
<name>A0A9E7I980_9LILI</name>
<gene>
    <name evidence="1" type="ORF">MUK42_15009</name>
</gene>
<feature type="non-terminal residue" evidence="1">
    <location>
        <position position="78"/>
    </location>
</feature>
<proteinExistence type="predicted"/>
<organism evidence="1 2">
    <name type="scientific">Musa troglodytarum</name>
    <name type="common">fe'i banana</name>
    <dbReference type="NCBI Taxonomy" id="320322"/>
    <lineage>
        <taxon>Eukaryota</taxon>
        <taxon>Viridiplantae</taxon>
        <taxon>Streptophyta</taxon>
        <taxon>Embryophyta</taxon>
        <taxon>Tracheophyta</taxon>
        <taxon>Spermatophyta</taxon>
        <taxon>Magnoliopsida</taxon>
        <taxon>Liliopsida</taxon>
        <taxon>Zingiberales</taxon>
        <taxon>Musaceae</taxon>
        <taxon>Musa</taxon>
    </lineage>
</organism>
<reference evidence="1" key="1">
    <citation type="submission" date="2022-05" db="EMBL/GenBank/DDBJ databases">
        <title>The Musa troglodytarum L. genome provides insights into the mechanism of non-climacteric behaviour and enrichment of carotenoids.</title>
        <authorList>
            <person name="Wang J."/>
        </authorList>
    </citation>
    <scope>NUCLEOTIDE SEQUENCE</scope>
    <source>
        <tissue evidence="1">Leaf</tissue>
    </source>
</reference>
<dbReference type="Proteomes" id="UP001055439">
    <property type="component" value="Chromosome 9"/>
</dbReference>
<sequence>MTQSNMSDNSGKEQMEIVGYLIGLYLCSLHIIKTGLGFKCGFDKNVSDNSSAASISYNVLALSRCDHLTGPWPYYVYL</sequence>
<protein>
    <submittedName>
        <fullName evidence="1">Uncharacterized protein</fullName>
    </submittedName>
</protein>